<feature type="transmembrane region" description="Helical" evidence="1">
    <location>
        <begin position="249"/>
        <end position="271"/>
    </location>
</feature>
<feature type="transmembrane region" description="Helical" evidence="1">
    <location>
        <begin position="108"/>
        <end position="129"/>
    </location>
</feature>
<dbReference type="EMBL" id="AK440832">
    <property type="protein sequence ID" value="BAN64626.1"/>
    <property type="molecule type" value="mRNA"/>
</dbReference>
<name>S6B6H2_BABBO</name>
<dbReference type="VEuPathDB" id="PiroplasmaDB:BBOV_III001210"/>
<feature type="signal peptide" evidence="2">
    <location>
        <begin position="1"/>
        <end position="23"/>
    </location>
</feature>
<evidence type="ECO:0000313" key="3">
    <source>
        <dbReference type="EMBL" id="BAN64626.1"/>
    </source>
</evidence>
<dbReference type="AlphaFoldDB" id="S6B6H2"/>
<evidence type="ECO:0000256" key="1">
    <source>
        <dbReference type="SAM" id="Phobius"/>
    </source>
</evidence>
<feature type="transmembrane region" description="Helical" evidence="1">
    <location>
        <begin position="314"/>
        <end position="335"/>
    </location>
</feature>
<evidence type="ECO:0000256" key="2">
    <source>
        <dbReference type="SAM" id="SignalP"/>
    </source>
</evidence>
<feature type="transmembrane region" description="Helical" evidence="1">
    <location>
        <begin position="141"/>
        <end position="169"/>
    </location>
</feature>
<protein>
    <submittedName>
        <fullName evidence="3">Membrane protein</fullName>
    </submittedName>
</protein>
<keyword evidence="2" id="KW-0732">Signal</keyword>
<sequence length="373" mass="41323">MMDTSTCGTLVLVLLWLYLCCQALGSLVALTDDFSTNVVLYITTTMSTVLLGLCLWQCKKAGYLVSPMTWYHWVLLLLLVILQEMAVVMEKRGWGILNSLVISSTYPIYGVVFILLSTLGSTLYCGWKCNLFCRPCCKSQYVCYGSAIVVVLVVLVVLALTASLIRFVIDESGYGNEHQIDQDGGENVIKIIGYLGKILVPCTHCYTMAVMWNTTFKLPYTVLEMVSLLALALAVASILTLAIPNNVELLSKGFPLFAVHLVSLGITWYCLEYKAVFQWPKDHMCFGLLAAVLVSSLVTVVIANSSDKKDEHDVVKYTLLGYSMVLMVPTLWYAYRCGLLTWRWNSCLPKKGGLKATDTAENTIPATDIAKES</sequence>
<accession>S6B6H2</accession>
<keyword evidence="1" id="KW-0472">Membrane</keyword>
<feature type="transmembrane region" description="Helical" evidence="1">
    <location>
        <begin position="283"/>
        <end position="302"/>
    </location>
</feature>
<keyword evidence="1" id="KW-1133">Transmembrane helix</keyword>
<feature type="transmembrane region" description="Helical" evidence="1">
    <location>
        <begin position="222"/>
        <end position="243"/>
    </location>
</feature>
<proteinExistence type="evidence at transcript level"/>
<feature type="transmembrane region" description="Helical" evidence="1">
    <location>
        <begin position="38"/>
        <end position="58"/>
    </location>
</feature>
<organism evidence="3">
    <name type="scientific">Babesia bovis</name>
    <dbReference type="NCBI Taxonomy" id="5865"/>
    <lineage>
        <taxon>Eukaryota</taxon>
        <taxon>Sar</taxon>
        <taxon>Alveolata</taxon>
        <taxon>Apicomplexa</taxon>
        <taxon>Aconoidasida</taxon>
        <taxon>Piroplasmida</taxon>
        <taxon>Babesiidae</taxon>
        <taxon>Babesia</taxon>
    </lineage>
</organism>
<reference evidence="3" key="1">
    <citation type="journal article" date="2014" name="BMC Genomics">
        <title>The Babesia bovis gene and promoter model: an update from full-length EST analysis.</title>
        <authorList>
            <person name="Yamagishi J."/>
            <person name="Wakaguri H."/>
            <person name="Yokoyama N."/>
            <person name="Yamashita R."/>
            <person name="Suzuki Y."/>
            <person name="Xuan X."/>
            <person name="Igarashi I."/>
        </authorList>
    </citation>
    <scope>NUCLEOTIDE SEQUENCE</scope>
    <source>
        <strain evidence="3">Texas</strain>
    </source>
</reference>
<feature type="chain" id="PRO_5004536078" evidence="2">
    <location>
        <begin position="24"/>
        <end position="373"/>
    </location>
</feature>
<feature type="transmembrane region" description="Helical" evidence="1">
    <location>
        <begin position="189"/>
        <end position="210"/>
    </location>
</feature>
<keyword evidence="1" id="KW-0812">Transmembrane</keyword>
<feature type="transmembrane region" description="Helical" evidence="1">
    <location>
        <begin position="70"/>
        <end position="88"/>
    </location>
</feature>